<dbReference type="EMBL" id="CAJVCH010011848">
    <property type="protein sequence ID" value="CAG7671887.1"/>
    <property type="molecule type" value="Genomic_DNA"/>
</dbReference>
<sequence>MLFYISCVLCLIIGKTGSDTAEPRLRNGEDAKPGQFPWMVSLQTAHCVRHKGDYRILVGAHNISESDSNEPNRKA</sequence>
<feature type="non-terminal residue" evidence="2">
    <location>
        <position position="75"/>
    </location>
</feature>
<name>A0A8J2NK16_9HEXA</name>
<evidence type="ECO:0000256" key="1">
    <source>
        <dbReference type="SAM" id="SignalP"/>
    </source>
</evidence>
<evidence type="ECO:0000313" key="3">
    <source>
        <dbReference type="Proteomes" id="UP000708208"/>
    </source>
</evidence>
<protein>
    <submittedName>
        <fullName evidence="2">Uncharacterized protein</fullName>
    </submittedName>
</protein>
<dbReference type="Proteomes" id="UP000708208">
    <property type="component" value="Unassembled WGS sequence"/>
</dbReference>
<feature type="non-terminal residue" evidence="2">
    <location>
        <position position="1"/>
    </location>
</feature>
<dbReference type="AlphaFoldDB" id="A0A8J2NK16"/>
<evidence type="ECO:0000313" key="2">
    <source>
        <dbReference type="EMBL" id="CAG7671887.1"/>
    </source>
</evidence>
<organism evidence="2 3">
    <name type="scientific">Allacma fusca</name>
    <dbReference type="NCBI Taxonomy" id="39272"/>
    <lineage>
        <taxon>Eukaryota</taxon>
        <taxon>Metazoa</taxon>
        <taxon>Ecdysozoa</taxon>
        <taxon>Arthropoda</taxon>
        <taxon>Hexapoda</taxon>
        <taxon>Collembola</taxon>
        <taxon>Symphypleona</taxon>
        <taxon>Sminthuridae</taxon>
        <taxon>Allacma</taxon>
    </lineage>
</organism>
<gene>
    <name evidence="2" type="ORF">AFUS01_LOCUS2093</name>
</gene>
<feature type="signal peptide" evidence="1">
    <location>
        <begin position="1"/>
        <end position="18"/>
    </location>
</feature>
<reference evidence="2" key="1">
    <citation type="submission" date="2021-06" db="EMBL/GenBank/DDBJ databases">
        <authorList>
            <person name="Hodson N. C."/>
            <person name="Mongue J. A."/>
            <person name="Jaron S. K."/>
        </authorList>
    </citation>
    <scope>NUCLEOTIDE SEQUENCE</scope>
</reference>
<proteinExistence type="predicted"/>
<feature type="chain" id="PRO_5035164914" evidence="1">
    <location>
        <begin position="19"/>
        <end position="75"/>
    </location>
</feature>
<comment type="caution">
    <text evidence="2">The sequence shown here is derived from an EMBL/GenBank/DDBJ whole genome shotgun (WGS) entry which is preliminary data.</text>
</comment>
<keyword evidence="3" id="KW-1185">Reference proteome</keyword>
<accession>A0A8J2NK16</accession>
<keyword evidence="1" id="KW-0732">Signal</keyword>
<dbReference type="OrthoDB" id="8440449at2759"/>